<dbReference type="PANTHER" id="PTHR13696:SF52">
    <property type="entry name" value="PARA FAMILY PROTEIN CT_582"/>
    <property type="match status" value="1"/>
</dbReference>
<dbReference type="CDD" id="cd02042">
    <property type="entry name" value="ParAB_family"/>
    <property type="match status" value="1"/>
</dbReference>
<accession>A0A1W7AEY5</accession>
<dbReference type="InterPro" id="IPR050678">
    <property type="entry name" value="DNA_Partitioning_ATPase"/>
</dbReference>
<name>A0A1W7AEY5_ENTFC</name>
<dbReference type="InterPro" id="IPR027417">
    <property type="entry name" value="P-loop_NTPase"/>
</dbReference>
<sequence length="321" mass="36742">MEGTMENLRTAFKTSDKLGKVVMLTGRKGGIGKTTDNDLLAIVSSQLFEKDVLLIDYDQQRNTTSNIGSTYQITSFDRSMSAAIKKGDWVSGITQVSPHLYIMAGSPGSEELNEYLSEKYPDRRKRSLAFIKPLEELRKNFDYIFIDCPPSTDNVVRAFLTAADYIIAMQELKRYAMEGTEDFINKVLVPIVTNFEESHLQIIGILPVLFSVRRSSQHANYQKTIDKYGESNIFKSIVKGSDRLEMYGENGIQLNDYVDRRWWAIFADIFTELEERIEYYEQHGDIEGFDYTPKYADSMANHILPLGKEIKLNGIITNEQR</sequence>
<organism evidence="2">
    <name type="scientific">Enterococcus faecium</name>
    <name type="common">Streptococcus faecium</name>
    <dbReference type="NCBI Taxonomy" id="1352"/>
    <lineage>
        <taxon>Bacteria</taxon>
        <taxon>Bacillati</taxon>
        <taxon>Bacillota</taxon>
        <taxon>Bacilli</taxon>
        <taxon>Lactobacillales</taxon>
        <taxon>Enterococcaceae</taxon>
        <taxon>Enterococcus</taxon>
    </lineage>
</organism>
<dbReference type="Gene3D" id="3.40.50.300">
    <property type="entry name" value="P-loop containing nucleotide triphosphate hydrolases"/>
    <property type="match status" value="1"/>
</dbReference>
<dbReference type="PANTHER" id="PTHR13696">
    <property type="entry name" value="P-LOOP CONTAINING NUCLEOSIDE TRIPHOSPHATE HYDROLASE"/>
    <property type="match status" value="1"/>
</dbReference>
<evidence type="ECO:0000313" key="2">
    <source>
        <dbReference type="EMBL" id="ARQ19331.1"/>
    </source>
</evidence>
<gene>
    <name evidence="2" type="primary">parA</name>
</gene>
<dbReference type="EMBL" id="KY579372">
    <property type="protein sequence ID" value="ARQ19331.1"/>
    <property type="molecule type" value="Genomic_DNA"/>
</dbReference>
<protein>
    <submittedName>
        <fullName evidence="2">Plasmid partitioning protein</fullName>
    </submittedName>
</protein>
<dbReference type="AlphaFoldDB" id="A0A1W7AEY5"/>
<geneLocation type="plasmid" evidence="2">
    <name>unnamed</name>
</geneLocation>
<evidence type="ECO:0000259" key="1">
    <source>
        <dbReference type="Pfam" id="PF13614"/>
    </source>
</evidence>
<keyword evidence="2" id="KW-0614">Plasmid</keyword>
<dbReference type="SUPFAM" id="SSF52540">
    <property type="entry name" value="P-loop containing nucleoside triphosphate hydrolases"/>
    <property type="match status" value="1"/>
</dbReference>
<reference evidence="2" key="1">
    <citation type="submission" date="2017-02" db="EMBL/GenBank/DDBJ databases">
        <title>Novel Multiresistance cfr-Encoding Plasmids in Linezolid-Resistant Methicillin-Resistant Staphylococcus epidermidis and Vancomycin-Resistant Enterococcus faecium (VRE): First Report of the Co-location of cfr and optrA in VRE.</title>
        <authorList>
            <person name="Lazaris A."/>
            <person name="Coleman D.C."/>
            <person name="Kearns A."/>
            <person name="Pichon B."/>
            <person name="Kinnevey P.M."/>
            <person name="O'Connell B."/>
            <person name="Brennan G.I."/>
            <person name="Shore A.C."/>
        </authorList>
    </citation>
    <scope>NUCLEOTIDE SEQUENCE</scope>
    <source>
        <strain evidence="2">F120805</strain>
        <plasmid evidence="2">unnamed</plasmid>
    </source>
</reference>
<proteinExistence type="predicted"/>
<dbReference type="Pfam" id="PF13614">
    <property type="entry name" value="AAA_31"/>
    <property type="match status" value="1"/>
</dbReference>
<dbReference type="InterPro" id="IPR025669">
    <property type="entry name" value="AAA_dom"/>
</dbReference>
<feature type="domain" description="AAA" evidence="1">
    <location>
        <begin position="20"/>
        <end position="187"/>
    </location>
</feature>